<evidence type="ECO:0000256" key="1">
    <source>
        <dbReference type="ARBA" id="ARBA00004651"/>
    </source>
</evidence>
<keyword evidence="3" id="KW-0813">Transport</keyword>
<evidence type="ECO:0000256" key="7">
    <source>
        <dbReference type="ARBA" id="ARBA00023136"/>
    </source>
</evidence>
<feature type="transmembrane region" description="Helical" evidence="8">
    <location>
        <begin position="418"/>
        <end position="443"/>
    </location>
</feature>
<keyword evidence="4" id="KW-1003">Cell membrane</keyword>
<evidence type="ECO:0000256" key="3">
    <source>
        <dbReference type="ARBA" id="ARBA00022448"/>
    </source>
</evidence>
<feature type="transmembrane region" description="Helical" evidence="8">
    <location>
        <begin position="105"/>
        <end position="126"/>
    </location>
</feature>
<accession>A0A2C9EG35</accession>
<dbReference type="PANTHER" id="PTHR30047">
    <property type="entry name" value="HIGH-AFFINITY CHOLINE TRANSPORT PROTEIN-RELATED"/>
    <property type="match status" value="1"/>
</dbReference>
<feature type="transmembrane region" description="Helical" evidence="8">
    <location>
        <begin position="65"/>
        <end position="85"/>
    </location>
</feature>
<protein>
    <submittedName>
        <fullName evidence="9">Glycine betaine transporter OpuD</fullName>
    </submittedName>
</protein>
<dbReference type="GO" id="GO:0022857">
    <property type="term" value="F:transmembrane transporter activity"/>
    <property type="evidence" value="ECO:0007669"/>
    <property type="project" value="InterPro"/>
</dbReference>
<dbReference type="Proteomes" id="UP000013940">
    <property type="component" value="Chromosome"/>
</dbReference>
<name>A0A2C9EG35_PSEPH</name>
<dbReference type="GO" id="GO:0005886">
    <property type="term" value="C:plasma membrane"/>
    <property type="evidence" value="ECO:0007669"/>
    <property type="project" value="UniProtKB-SubCell"/>
</dbReference>
<dbReference type="EMBL" id="CP003190">
    <property type="protein sequence ID" value="AGL82604.1"/>
    <property type="molecule type" value="Genomic_DNA"/>
</dbReference>
<evidence type="ECO:0000313" key="9">
    <source>
        <dbReference type="EMBL" id="AGL82604.1"/>
    </source>
</evidence>
<proteinExistence type="inferred from homology"/>
<evidence type="ECO:0000256" key="5">
    <source>
        <dbReference type="ARBA" id="ARBA00022692"/>
    </source>
</evidence>
<dbReference type="KEGG" id="pprc:PFLCHA0_c08100"/>
<evidence type="ECO:0000313" key="10">
    <source>
        <dbReference type="Proteomes" id="UP000013940"/>
    </source>
</evidence>
<reference evidence="10" key="1">
    <citation type="journal article" date="2014" name="Genome Announc.">
        <title>Full-genome sequence of the plant growth-promoting bacterium Pseudomonas protegens CHA0.</title>
        <authorList>
            <person name="Jousset A."/>
            <person name="Schuldes J."/>
            <person name="Keel C."/>
            <person name="Maurhofer M."/>
            <person name="Daniel R."/>
            <person name="Scheu S."/>
            <person name="Thuermer A."/>
        </authorList>
    </citation>
    <scope>NUCLEOTIDE SEQUENCE [LARGE SCALE GENOMIC DNA]</scope>
    <source>
        <strain evidence="10">DSM 19095 / LMG 27888 / CFBP 6595 / CHA0</strain>
    </source>
</reference>
<evidence type="ECO:0000256" key="4">
    <source>
        <dbReference type="ARBA" id="ARBA00022475"/>
    </source>
</evidence>
<dbReference type="RefSeq" id="WP_015634086.1">
    <property type="nucleotide sequence ID" value="NC_021237.1"/>
</dbReference>
<feature type="transmembrane region" description="Helical" evidence="8">
    <location>
        <begin position="362"/>
        <end position="387"/>
    </location>
</feature>
<dbReference type="PANTHER" id="PTHR30047:SF7">
    <property type="entry name" value="HIGH-AFFINITY CHOLINE TRANSPORT PROTEIN"/>
    <property type="match status" value="1"/>
</dbReference>
<dbReference type="GeneID" id="57473794"/>
<keyword evidence="7 8" id="KW-0472">Membrane</keyword>
<dbReference type="AlphaFoldDB" id="A0A2C9EG35"/>
<comment type="subcellular location">
    <subcellularLocation>
        <location evidence="1">Cell membrane</location>
        <topology evidence="1">Multi-pass membrane protein</topology>
    </subcellularLocation>
</comment>
<evidence type="ECO:0000256" key="8">
    <source>
        <dbReference type="SAM" id="Phobius"/>
    </source>
</evidence>
<feature type="transmembrane region" description="Helical" evidence="8">
    <location>
        <begin position="482"/>
        <end position="506"/>
    </location>
</feature>
<feature type="transmembrane region" description="Helical" evidence="8">
    <location>
        <begin position="24"/>
        <end position="45"/>
    </location>
</feature>
<feature type="transmembrane region" description="Helical" evidence="8">
    <location>
        <begin position="332"/>
        <end position="350"/>
    </location>
</feature>
<feature type="transmembrane region" description="Helical" evidence="8">
    <location>
        <begin position="157"/>
        <end position="179"/>
    </location>
</feature>
<sequence>MEIPGEIKAGIDTRSLHSRAAGTLDWSIFWISGGFFLLFLVIALIDLNTLSSLIGHAFTWSTHYFGLYWQVLMLATFGASLYIGFTRLGRVRLGGVGHKPSISTFNWVSMIMCALLAGGGAFWAAAEPMMHFIAPPPYFGAVAKSDAAGVAALSQSFLHWGFMAWAVLGSLLTVVYMYLHHEKNLPLMPRTLLYPLLGERALKGPIAVFADASAIIAVVAGTIGPVGFLGLQIAFVLHSVWGVPNTIMVQAMVILSVTVIYTLSCVVGLGGLRLVSKVHVWLMLGLAAFLFIFGPTLFLSETLAQSLALHVTSFFQTALYRDDNAWLNSWTLFYWGWFIGYAPMMGIYVAKVSRGRSIREVITLMSVAAPLITMLWFTLVGGTGIGIELQSPGRVISHGVQPEALLLGVAQSMPLPNLISALFLFLSFFSVVTSAGSMSYTVAMAISSNHAESPAWLRVFWGAGMGLVGATLITLGEGGISALQSFIVITAVPVSLLILPAVWDAIRIARQMAREQGVL</sequence>
<dbReference type="HOGENOM" id="CLU_010118_6_4_6"/>
<dbReference type="InterPro" id="IPR000060">
    <property type="entry name" value="BCCT_transptr"/>
</dbReference>
<feature type="transmembrane region" description="Helical" evidence="8">
    <location>
        <begin position="206"/>
        <end position="235"/>
    </location>
</feature>
<feature type="transmembrane region" description="Helical" evidence="8">
    <location>
        <begin position="281"/>
        <end position="299"/>
    </location>
</feature>
<feature type="transmembrane region" description="Helical" evidence="8">
    <location>
        <begin position="247"/>
        <end position="269"/>
    </location>
</feature>
<dbReference type="eggNOG" id="COG1292">
    <property type="taxonomic scope" value="Bacteria"/>
</dbReference>
<keyword evidence="6 8" id="KW-1133">Transmembrane helix</keyword>
<gene>
    <name evidence="9" type="primary">opuD</name>
    <name evidence="9" type="ORF">PFLCHA0_c08100</name>
</gene>
<organism evidence="9 10">
    <name type="scientific">Pseudomonas protegens (strain DSM 19095 / LMG 27888 / CFBP 6595 / CHA0)</name>
    <dbReference type="NCBI Taxonomy" id="1124983"/>
    <lineage>
        <taxon>Bacteria</taxon>
        <taxon>Pseudomonadati</taxon>
        <taxon>Pseudomonadota</taxon>
        <taxon>Gammaproteobacteria</taxon>
        <taxon>Pseudomonadales</taxon>
        <taxon>Pseudomonadaceae</taxon>
        <taxon>Pseudomonas</taxon>
    </lineage>
</organism>
<keyword evidence="5 8" id="KW-0812">Transmembrane</keyword>
<evidence type="ECO:0000256" key="6">
    <source>
        <dbReference type="ARBA" id="ARBA00022989"/>
    </source>
</evidence>
<evidence type="ECO:0000256" key="2">
    <source>
        <dbReference type="ARBA" id="ARBA00005658"/>
    </source>
</evidence>
<comment type="similarity">
    <text evidence="2">Belongs to the BCCT transporter (TC 2.A.15) family.</text>
</comment>
<feature type="transmembrane region" description="Helical" evidence="8">
    <location>
        <begin position="455"/>
        <end position="476"/>
    </location>
</feature>
<dbReference type="Pfam" id="PF02028">
    <property type="entry name" value="BCCT"/>
    <property type="match status" value="1"/>
</dbReference>